<dbReference type="InterPro" id="IPR043128">
    <property type="entry name" value="Rev_trsase/Diguanyl_cyclase"/>
</dbReference>
<dbReference type="InterPro" id="IPR001633">
    <property type="entry name" value="EAL_dom"/>
</dbReference>
<dbReference type="Proteomes" id="UP000199681">
    <property type="component" value="Unassembled WGS sequence"/>
</dbReference>
<dbReference type="SUPFAM" id="SSF55073">
    <property type="entry name" value="Nucleotide cyclase"/>
    <property type="match status" value="1"/>
</dbReference>
<dbReference type="InterPro" id="IPR050706">
    <property type="entry name" value="Cyclic-di-GMP_PDE-like"/>
</dbReference>
<comment type="caution">
    <text evidence="6">The sequence shown here is derived from an EMBL/GenBank/DDBJ whole genome shotgun (WGS) entry which is preliminary data.</text>
</comment>
<evidence type="ECO:0000259" key="4">
    <source>
        <dbReference type="PROSITE" id="PS50887"/>
    </source>
</evidence>
<evidence type="ECO:0000256" key="1">
    <source>
        <dbReference type="SAM" id="MobiDB-lite"/>
    </source>
</evidence>
<dbReference type="AlphaFoldDB" id="A0A1I2YFP3"/>
<feature type="transmembrane region" description="Helical" evidence="2">
    <location>
        <begin position="218"/>
        <end position="238"/>
    </location>
</feature>
<dbReference type="CDD" id="cd01949">
    <property type="entry name" value="GGDEF"/>
    <property type="match status" value="1"/>
</dbReference>
<dbReference type="EMBL" id="FOPW01000002">
    <property type="protein sequence ID" value="SFH24415.1"/>
    <property type="molecule type" value="Genomic_DNA"/>
</dbReference>
<dbReference type="PROSITE" id="PS50887">
    <property type="entry name" value="GGDEF"/>
    <property type="match status" value="1"/>
</dbReference>
<dbReference type="PANTHER" id="PTHR33121:SF79">
    <property type="entry name" value="CYCLIC DI-GMP PHOSPHODIESTERASE PDED-RELATED"/>
    <property type="match status" value="1"/>
</dbReference>
<evidence type="ECO:0000313" key="5">
    <source>
        <dbReference type="EMBL" id="SFH24415.1"/>
    </source>
</evidence>
<feature type="transmembrane region" description="Helical" evidence="2">
    <location>
        <begin position="111"/>
        <end position="137"/>
    </location>
</feature>
<evidence type="ECO:0000313" key="6">
    <source>
        <dbReference type="EMBL" id="TFB84507.1"/>
    </source>
</evidence>
<name>A0A1I2YFP3_9MICO</name>
<keyword evidence="7" id="KW-1185">Reference proteome</keyword>
<accession>A0A1I2YFP3</accession>
<dbReference type="SUPFAM" id="SSF141868">
    <property type="entry name" value="EAL domain-like"/>
    <property type="match status" value="1"/>
</dbReference>
<feature type="domain" description="GGDEF" evidence="4">
    <location>
        <begin position="362"/>
        <end position="496"/>
    </location>
</feature>
<feature type="region of interest" description="Disordered" evidence="1">
    <location>
        <begin position="767"/>
        <end position="796"/>
    </location>
</feature>
<protein>
    <submittedName>
        <fullName evidence="5">Diguanylate cyclase (GGDEF) domain-containing protein</fullName>
    </submittedName>
    <submittedName>
        <fullName evidence="6">EAL domain-containing protein</fullName>
    </submittedName>
</protein>
<dbReference type="PROSITE" id="PS50883">
    <property type="entry name" value="EAL"/>
    <property type="match status" value="1"/>
</dbReference>
<keyword evidence="2" id="KW-1133">Transmembrane helix</keyword>
<keyword evidence="2" id="KW-0812">Transmembrane</keyword>
<dbReference type="EMBL" id="SOFE01000016">
    <property type="protein sequence ID" value="TFB84507.1"/>
    <property type="molecule type" value="Genomic_DNA"/>
</dbReference>
<feature type="domain" description="EAL" evidence="3">
    <location>
        <begin position="504"/>
        <end position="755"/>
    </location>
</feature>
<keyword evidence="2" id="KW-0472">Membrane</keyword>
<reference evidence="6 8" key="2">
    <citation type="submission" date="2019-03" db="EMBL/GenBank/DDBJ databases">
        <title>Genomics of glacier-inhabiting Cryobacterium strains.</title>
        <authorList>
            <person name="Liu Q."/>
            <person name="Xin Y.-H."/>
        </authorList>
    </citation>
    <scope>NUCLEOTIDE SEQUENCE [LARGE SCALE GENOMIC DNA]</scope>
    <source>
        <strain evidence="6 8">Hh34</strain>
    </source>
</reference>
<gene>
    <name evidence="6" type="ORF">E3O11_09520</name>
    <name evidence="5" type="ORF">SAMN05216274_10244</name>
</gene>
<feature type="transmembrane region" description="Helical" evidence="2">
    <location>
        <begin position="177"/>
        <end position="198"/>
    </location>
</feature>
<dbReference type="Gene3D" id="3.30.70.270">
    <property type="match status" value="1"/>
</dbReference>
<dbReference type="NCBIfam" id="TIGR00254">
    <property type="entry name" value="GGDEF"/>
    <property type="match status" value="1"/>
</dbReference>
<evidence type="ECO:0000313" key="8">
    <source>
        <dbReference type="Proteomes" id="UP000297963"/>
    </source>
</evidence>
<dbReference type="Pfam" id="PF00563">
    <property type="entry name" value="EAL"/>
    <property type="match status" value="1"/>
</dbReference>
<dbReference type="InterPro" id="IPR029787">
    <property type="entry name" value="Nucleotide_cyclase"/>
</dbReference>
<feature type="transmembrane region" description="Helical" evidence="2">
    <location>
        <begin position="12"/>
        <end position="34"/>
    </location>
</feature>
<feature type="transmembrane region" description="Helical" evidence="2">
    <location>
        <begin position="143"/>
        <end position="165"/>
    </location>
</feature>
<dbReference type="STRING" id="995038.SAMN05216274_10244"/>
<dbReference type="CDD" id="cd01948">
    <property type="entry name" value="EAL"/>
    <property type="match status" value="1"/>
</dbReference>
<sequence length="796" mass="84873">MSRSRLSGALQRVSFGVFGMLGLVLIPITVAVMLDEPDTRILFALGGIFCVAALEIAWIRIGSVAHRSLMITLPVLALPALTPVLPDYGVIGIVMFGILVALLIESRRLDVSVYGAGLAGLGCLFFLLIDGVLGLVGVSSMPAVAAASVGYVAFVLTIEVVRISLAGAPAERGGRSLISPVRLGLLLITVAGLTMTSVHWSEVGLPTPGAGRTPTQTAAGVLLGTIVVAILAIVLSAMSDMRRRINGLVLGSSILSATRPLDSVDDVTEAPEPAAIGVQLSFTAVQPQCIVARRDAMDGAFTGLDRRALQALSAMAELVGQARRNGVGLTARASIDSLSGLPNYGAFQTALETINSQRGEDEAIAVLFIHIDAFKRLNDTYGHQAGDTVLQVVAQRMRQAVRPHDVVSRVGGDKFALILTRLSTPAEAADLANLVLAAATLPVSIGETVINPRVGIGLAFSERVEADVAELVLDADQSLLSVKKARRRGTADAANSIRVSAHRSSHVTAAVVRTIDNDELVLAYQPIVSLVSGEIWAFEALLRYVDPDFGAISPTALVQTAKRLDRFDLLTRQVAAQAMLAAAEFRLVEPAIGCMAINVDADQLTQDRLGGFFQTLGRQYPELSLCLELNERSAVHLSDAIREQIDRLRGSGILIALDDYGSEESSVDSLVRVPMDILKIDGGLIDDLEDIRQREVLMALQGFGDKLEYSMIVEGVENAQMAAQLSNLGIRSAQGFHFGIPQSFAETVDRLNEFGAQAVRRIIAREPLEPEPSRARAPEIFRPLPNDRRAATTPPQ</sequence>
<feature type="transmembrane region" description="Helical" evidence="2">
    <location>
        <begin position="88"/>
        <end position="104"/>
    </location>
</feature>
<evidence type="ECO:0000259" key="3">
    <source>
        <dbReference type="PROSITE" id="PS50883"/>
    </source>
</evidence>
<feature type="transmembrane region" description="Helical" evidence="2">
    <location>
        <begin position="40"/>
        <end position="57"/>
    </location>
</feature>
<evidence type="ECO:0000256" key="2">
    <source>
        <dbReference type="SAM" id="Phobius"/>
    </source>
</evidence>
<dbReference type="GO" id="GO:0071111">
    <property type="term" value="F:cyclic-guanylate-specific phosphodiesterase activity"/>
    <property type="evidence" value="ECO:0007669"/>
    <property type="project" value="InterPro"/>
</dbReference>
<dbReference type="Gene3D" id="3.20.20.450">
    <property type="entry name" value="EAL domain"/>
    <property type="match status" value="1"/>
</dbReference>
<feature type="compositionally biased region" description="Basic and acidic residues" evidence="1">
    <location>
        <begin position="767"/>
        <end position="790"/>
    </location>
</feature>
<dbReference type="PANTHER" id="PTHR33121">
    <property type="entry name" value="CYCLIC DI-GMP PHOSPHODIESTERASE PDEF"/>
    <property type="match status" value="1"/>
</dbReference>
<dbReference type="SMART" id="SM00052">
    <property type="entry name" value="EAL"/>
    <property type="match status" value="1"/>
</dbReference>
<proteinExistence type="predicted"/>
<reference evidence="5 7" key="1">
    <citation type="submission" date="2016-10" db="EMBL/GenBank/DDBJ databases">
        <authorList>
            <person name="Varghese N."/>
            <person name="Submissions S."/>
        </authorList>
    </citation>
    <scope>NUCLEOTIDE SEQUENCE [LARGE SCALE GENOMIC DNA]</scope>
    <source>
        <strain evidence="5 7">GMCC 1.11211</strain>
    </source>
</reference>
<evidence type="ECO:0000313" key="7">
    <source>
        <dbReference type="Proteomes" id="UP000199681"/>
    </source>
</evidence>
<dbReference type="InterPro" id="IPR035919">
    <property type="entry name" value="EAL_sf"/>
</dbReference>
<dbReference type="SMART" id="SM00267">
    <property type="entry name" value="GGDEF"/>
    <property type="match status" value="1"/>
</dbReference>
<dbReference type="Pfam" id="PF00990">
    <property type="entry name" value="GGDEF"/>
    <property type="match status" value="1"/>
</dbReference>
<organism evidence="6 8">
    <name type="scientific">Cryobacterium levicorallinum</name>
    <dbReference type="NCBI Taxonomy" id="995038"/>
    <lineage>
        <taxon>Bacteria</taxon>
        <taxon>Bacillati</taxon>
        <taxon>Actinomycetota</taxon>
        <taxon>Actinomycetes</taxon>
        <taxon>Micrococcales</taxon>
        <taxon>Microbacteriaceae</taxon>
        <taxon>Cryobacterium</taxon>
    </lineage>
</organism>
<dbReference type="InterPro" id="IPR000160">
    <property type="entry name" value="GGDEF_dom"/>
</dbReference>
<dbReference type="Proteomes" id="UP000297963">
    <property type="component" value="Unassembled WGS sequence"/>
</dbReference>